<dbReference type="OrthoDB" id="6620093at2"/>
<feature type="domain" description="Erythromycin biosynthesis protein CIII-like C-terminal" evidence="1">
    <location>
        <begin position="247"/>
        <end position="329"/>
    </location>
</feature>
<gene>
    <name evidence="2" type="ORF">SAMN05216266_101516</name>
</gene>
<accession>A0A1I0VWW6</accession>
<reference evidence="3" key="1">
    <citation type="submission" date="2016-10" db="EMBL/GenBank/DDBJ databases">
        <authorList>
            <person name="Varghese N."/>
            <person name="Submissions S."/>
        </authorList>
    </citation>
    <scope>NUCLEOTIDE SEQUENCE [LARGE SCALE GENOMIC DNA]</scope>
    <source>
        <strain evidence="3">CGMCC 4.3568</strain>
    </source>
</reference>
<evidence type="ECO:0000259" key="1">
    <source>
        <dbReference type="Pfam" id="PF06722"/>
    </source>
</evidence>
<dbReference type="AlphaFoldDB" id="A0A1I0VWW6"/>
<dbReference type="STRING" id="490629.SAMN05216266_101516"/>
<dbReference type="Gene3D" id="3.40.50.2000">
    <property type="entry name" value="Glycogen Phosphorylase B"/>
    <property type="match status" value="2"/>
</dbReference>
<evidence type="ECO:0000313" key="3">
    <source>
        <dbReference type="Proteomes" id="UP000243799"/>
    </source>
</evidence>
<proteinExistence type="predicted"/>
<keyword evidence="3" id="KW-1185">Reference proteome</keyword>
<organism evidence="2 3">
    <name type="scientific">Amycolatopsis marina</name>
    <dbReference type="NCBI Taxonomy" id="490629"/>
    <lineage>
        <taxon>Bacteria</taxon>
        <taxon>Bacillati</taxon>
        <taxon>Actinomycetota</taxon>
        <taxon>Actinomycetes</taxon>
        <taxon>Pseudonocardiales</taxon>
        <taxon>Pseudonocardiaceae</taxon>
        <taxon>Amycolatopsis</taxon>
    </lineage>
</organism>
<dbReference type="RefSeq" id="WP_091668765.1">
    <property type="nucleotide sequence ID" value="NZ_FOKG01000001.1"/>
</dbReference>
<evidence type="ECO:0000313" key="2">
    <source>
        <dbReference type="EMBL" id="SFA80156.1"/>
    </source>
</evidence>
<keyword evidence="2" id="KW-0808">Transferase</keyword>
<dbReference type="GO" id="GO:0016757">
    <property type="term" value="F:glycosyltransferase activity"/>
    <property type="evidence" value="ECO:0007669"/>
    <property type="project" value="UniProtKB-ARBA"/>
</dbReference>
<sequence length="367" mass="38684">MNHVSFCAPPGAGRIGPTLGIAAELVRRGHRVSYAATRKAATPAANAGATLIEYDTSLDEDDDSVPRFSALLREARLVLPALTQRYAAYVPDLVVYDASMAWWGRLLAARWGVPAVPVWPGFVPRDHAAIHAGPLARRRGIAKLAAELRLTPDEVLLGSGTPAQLVLLPKDFQEGAESFDNTYQFVGHVPPLSARNPAARTPASGMPSTGLPLVIASTGLQRRCTEAFADRKSHAVAPVGNRASQEALQAAVALVSDGDLGPVLSALRAGVPLVVVPRSPEQQHVAARVVDLGLGTRLDAREATGDRLRETVVGVCADEDIAANVRGMRHRIERSGGVTAAATVLEGVLATHRGLPVNRLGSTGRRG</sequence>
<protein>
    <submittedName>
        <fullName evidence="2">Glycosyltransferase, MGT family</fullName>
    </submittedName>
</protein>
<dbReference type="Pfam" id="PF06722">
    <property type="entry name" value="EryCIII-like_C"/>
    <property type="match status" value="1"/>
</dbReference>
<dbReference type="InterPro" id="IPR010610">
    <property type="entry name" value="EryCIII-like_C"/>
</dbReference>
<name>A0A1I0VWW6_9PSEU</name>
<dbReference type="SUPFAM" id="SSF53756">
    <property type="entry name" value="UDP-Glycosyltransferase/glycogen phosphorylase"/>
    <property type="match status" value="1"/>
</dbReference>
<dbReference type="EMBL" id="FOKG01000001">
    <property type="protein sequence ID" value="SFA80156.1"/>
    <property type="molecule type" value="Genomic_DNA"/>
</dbReference>
<dbReference type="Proteomes" id="UP000243799">
    <property type="component" value="Unassembled WGS sequence"/>
</dbReference>